<dbReference type="Proteomes" id="UP000266841">
    <property type="component" value="Unassembled WGS sequence"/>
</dbReference>
<feature type="region of interest" description="Disordered" evidence="7">
    <location>
        <begin position="178"/>
        <end position="201"/>
    </location>
</feature>
<dbReference type="SUPFAM" id="SSF56235">
    <property type="entry name" value="N-terminal nucleophile aminohydrolases (Ntn hydrolases)"/>
    <property type="match status" value="1"/>
</dbReference>
<dbReference type="PANTHER" id="PTHR11599">
    <property type="entry name" value="PROTEASOME SUBUNIT ALPHA/BETA"/>
    <property type="match status" value="1"/>
</dbReference>
<dbReference type="AlphaFoldDB" id="K0SA04"/>
<comment type="similarity">
    <text evidence="6">Belongs to the peptidase T1A family.</text>
</comment>
<comment type="function">
    <text evidence="1">The proteasome is a multicatalytic proteinase complex which is characterized by its ability to cleave peptides with Arg, Phe, Tyr, Leu, and Glu adjacent to the leaving group at neutral or slightly basic pH. The proteasome has an ATP-dependent proteolytic activity.</text>
</comment>
<feature type="compositionally biased region" description="Acidic residues" evidence="7">
    <location>
        <begin position="192"/>
        <end position="201"/>
    </location>
</feature>
<evidence type="ECO:0000256" key="3">
    <source>
        <dbReference type="ARBA" id="ARBA00022490"/>
    </source>
</evidence>
<dbReference type="Gene3D" id="3.60.20.10">
    <property type="entry name" value="Glutamine Phosphoribosylpyrophosphate, subunit 1, domain 1"/>
    <property type="match status" value="1"/>
</dbReference>
<proteinExistence type="inferred from homology"/>
<dbReference type="Pfam" id="PF10584">
    <property type="entry name" value="Proteasome_A_N"/>
    <property type="match status" value="1"/>
</dbReference>
<evidence type="ECO:0000313" key="9">
    <source>
        <dbReference type="EMBL" id="EJK61739.1"/>
    </source>
</evidence>
<keyword evidence="3" id="KW-0963">Cytoplasm</keyword>
<comment type="caution">
    <text evidence="9">The sequence shown here is derived from an EMBL/GenBank/DDBJ whole genome shotgun (WGS) entry which is preliminary data.</text>
</comment>
<evidence type="ECO:0000256" key="6">
    <source>
        <dbReference type="PROSITE-ProRule" id="PRU00808"/>
    </source>
</evidence>
<dbReference type="InterPro" id="IPR016050">
    <property type="entry name" value="Proteasome_bsu_CS"/>
</dbReference>
<dbReference type="InterPro" id="IPR029055">
    <property type="entry name" value="Ntn_hydrolases_N"/>
</dbReference>
<feature type="region of interest" description="Disordered" evidence="7">
    <location>
        <begin position="263"/>
        <end position="309"/>
    </location>
</feature>
<dbReference type="PROSITE" id="PS00388">
    <property type="entry name" value="PROTEASOME_ALPHA_1"/>
    <property type="match status" value="1"/>
</dbReference>
<dbReference type="Pfam" id="PF00227">
    <property type="entry name" value="Proteasome"/>
    <property type="match status" value="1"/>
</dbReference>
<keyword evidence="10" id="KW-1185">Reference proteome</keyword>
<accession>K0SA04</accession>
<dbReference type="eggNOG" id="KOG0178">
    <property type="taxonomic scope" value="Eukaryota"/>
</dbReference>
<dbReference type="InterPro" id="IPR023332">
    <property type="entry name" value="Proteasome_alpha-type"/>
</dbReference>
<dbReference type="GO" id="GO:0006511">
    <property type="term" value="P:ubiquitin-dependent protein catabolic process"/>
    <property type="evidence" value="ECO:0007669"/>
    <property type="project" value="InterPro"/>
</dbReference>
<keyword evidence="4 6" id="KW-0647">Proteasome</keyword>
<organism evidence="9 10">
    <name type="scientific">Thalassiosira oceanica</name>
    <name type="common">Marine diatom</name>
    <dbReference type="NCBI Taxonomy" id="159749"/>
    <lineage>
        <taxon>Eukaryota</taxon>
        <taxon>Sar</taxon>
        <taxon>Stramenopiles</taxon>
        <taxon>Ochrophyta</taxon>
        <taxon>Bacillariophyta</taxon>
        <taxon>Coscinodiscophyceae</taxon>
        <taxon>Thalassiosirophycidae</taxon>
        <taxon>Thalassiosirales</taxon>
        <taxon>Thalassiosiraceae</taxon>
        <taxon>Thalassiosira</taxon>
    </lineage>
</organism>
<dbReference type="GO" id="GO:0019773">
    <property type="term" value="C:proteasome core complex, alpha-subunit complex"/>
    <property type="evidence" value="ECO:0007669"/>
    <property type="project" value="UniProtKB-UniRule"/>
</dbReference>
<name>K0SA04_THAOC</name>
<dbReference type="FunFam" id="3.60.20.10:FF:000031">
    <property type="entry name" value="Proteasome subunit alpha type"/>
    <property type="match status" value="1"/>
</dbReference>
<comment type="subcellular location">
    <subcellularLocation>
        <location evidence="2">Nucleus</location>
    </subcellularLocation>
</comment>
<dbReference type="PROSITE" id="PS51475">
    <property type="entry name" value="PROTEASOME_ALPHA_2"/>
    <property type="match status" value="1"/>
</dbReference>
<feature type="compositionally biased region" description="Basic and acidic residues" evidence="7">
    <location>
        <begin position="179"/>
        <end position="191"/>
    </location>
</feature>
<dbReference type="InterPro" id="IPR050115">
    <property type="entry name" value="Proteasome_alpha"/>
</dbReference>
<dbReference type="InterPro" id="IPR000426">
    <property type="entry name" value="Proteasome_asu_N"/>
</dbReference>
<evidence type="ECO:0000256" key="2">
    <source>
        <dbReference type="ARBA" id="ARBA00004123"/>
    </source>
</evidence>
<sequence>MARRYDSSTTTFSPEGRLHQVEYAIEAINNAGTSVGILAKDGVVMASEKKVTSGLLAPARTSEKTYKLCPHATCSVAGLTADANILIDQARLRAGRYEYQFQEPIPIENLVEHVCNYKQAYTQYGGLRPFGVAFLFAGYDETHGFQLYQSDPSGNYSGWKATVIGANNQAGKSLLKTDYGSKKEEEGGDEMKTDDDDAPPEIELPDLATACRLAVKVLNKTMDGAVASPEKLELFTMSLDEDGECVHKILNAEESKAVIAEVEAEAASSGDTSEAAAKAEPNESPAWSCSSTDLNSVSESQRLNSLQKG</sequence>
<evidence type="ECO:0000256" key="5">
    <source>
        <dbReference type="ARBA" id="ARBA00023242"/>
    </source>
</evidence>
<dbReference type="GO" id="GO:0005634">
    <property type="term" value="C:nucleus"/>
    <property type="evidence" value="ECO:0007669"/>
    <property type="project" value="UniProtKB-SubCell"/>
</dbReference>
<evidence type="ECO:0000259" key="8">
    <source>
        <dbReference type="PROSITE" id="PS00388"/>
    </source>
</evidence>
<feature type="compositionally biased region" description="Polar residues" evidence="7">
    <location>
        <begin position="285"/>
        <end position="309"/>
    </location>
</feature>
<dbReference type="OMA" id="RECFKVV"/>
<protein>
    <recommendedName>
        <fullName evidence="8">Proteasome alpha-type subunits domain-containing protein</fullName>
    </recommendedName>
</protein>
<dbReference type="EMBL" id="AGNL01019561">
    <property type="protein sequence ID" value="EJK61739.1"/>
    <property type="molecule type" value="Genomic_DNA"/>
</dbReference>
<evidence type="ECO:0000256" key="4">
    <source>
        <dbReference type="ARBA" id="ARBA00022942"/>
    </source>
</evidence>
<dbReference type="InterPro" id="IPR001353">
    <property type="entry name" value="Proteasome_sua/b"/>
</dbReference>
<evidence type="ECO:0000313" key="10">
    <source>
        <dbReference type="Proteomes" id="UP000266841"/>
    </source>
</evidence>
<reference evidence="9 10" key="1">
    <citation type="journal article" date="2012" name="Genome Biol.">
        <title>Genome and low-iron response of an oceanic diatom adapted to chronic iron limitation.</title>
        <authorList>
            <person name="Lommer M."/>
            <person name="Specht M."/>
            <person name="Roy A.S."/>
            <person name="Kraemer L."/>
            <person name="Andreson R."/>
            <person name="Gutowska M.A."/>
            <person name="Wolf J."/>
            <person name="Bergner S.V."/>
            <person name="Schilhabel M.B."/>
            <person name="Klostermeier U.C."/>
            <person name="Beiko R.G."/>
            <person name="Rosenstiel P."/>
            <person name="Hippler M."/>
            <person name="Laroche J."/>
        </authorList>
    </citation>
    <scope>NUCLEOTIDE SEQUENCE [LARGE SCALE GENOMIC DNA]</scope>
    <source>
        <strain evidence="9 10">CCMP1005</strain>
    </source>
</reference>
<feature type="domain" description="Proteasome alpha-type subunits" evidence="8">
    <location>
        <begin position="5"/>
        <end position="27"/>
    </location>
</feature>
<keyword evidence="5" id="KW-0539">Nucleus</keyword>
<dbReference type="OrthoDB" id="431557at2759"/>
<dbReference type="SMART" id="SM00948">
    <property type="entry name" value="Proteasome_A_N"/>
    <property type="match status" value="1"/>
</dbReference>
<evidence type="ECO:0000256" key="7">
    <source>
        <dbReference type="SAM" id="MobiDB-lite"/>
    </source>
</evidence>
<gene>
    <name evidence="9" type="ORF">THAOC_17719</name>
</gene>
<evidence type="ECO:0000256" key="1">
    <source>
        <dbReference type="ARBA" id="ARBA00002000"/>
    </source>
</evidence>
<dbReference type="PROSITE" id="PS00854">
    <property type="entry name" value="PROTEASOME_BETA_1"/>
    <property type="match status" value="1"/>
</dbReference>